<dbReference type="InterPro" id="IPR014031">
    <property type="entry name" value="Ketoacyl_synth_C"/>
</dbReference>
<dbReference type="Gene3D" id="1.10.1200.10">
    <property type="entry name" value="ACP-like"/>
    <property type="match status" value="1"/>
</dbReference>
<dbReference type="EMBL" id="BNEE01000004">
    <property type="protein sequence ID" value="GHI84207.1"/>
    <property type="molecule type" value="Genomic_DNA"/>
</dbReference>
<dbReference type="InterPro" id="IPR013968">
    <property type="entry name" value="PKS_KR"/>
</dbReference>
<dbReference type="AlphaFoldDB" id="A0A919GTM1"/>
<dbReference type="SUPFAM" id="SSF47336">
    <property type="entry name" value="ACP-like"/>
    <property type="match status" value="1"/>
</dbReference>
<evidence type="ECO:0000256" key="2">
    <source>
        <dbReference type="ARBA" id="ARBA00022553"/>
    </source>
</evidence>
<dbReference type="InterPro" id="IPR020841">
    <property type="entry name" value="PKS_Beta-ketoAc_synthase_dom"/>
</dbReference>
<evidence type="ECO:0000259" key="6">
    <source>
        <dbReference type="PROSITE" id="PS50075"/>
    </source>
</evidence>
<dbReference type="CDD" id="cd00833">
    <property type="entry name" value="PKS"/>
    <property type="match status" value="1"/>
</dbReference>
<name>A0A919GTM1_9ACTN</name>
<dbReference type="GO" id="GO:0005886">
    <property type="term" value="C:plasma membrane"/>
    <property type="evidence" value="ECO:0007669"/>
    <property type="project" value="TreeGrafter"/>
</dbReference>
<accession>A0A919GTM1</accession>
<evidence type="ECO:0000256" key="3">
    <source>
        <dbReference type="ARBA" id="ARBA00022679"/>
    </source>
</evidence>
<dbReference type="InterPro" id="IPR020806">
    <property type="entry name" value="PKS_PP-bd"/>
</dbReference>
<dbReference type="InterPro" id="IPR009081">
    <property type="entry name" value="PP-bd_ACP"/>
</dbReference>
<dbReference type="Pfam" id="PF16197">
    <property type="entry name" value="KAsynt_C_assoc"/>
    <property type="match status" value="1"/>
</dbReference>
<dbReference type="SMART" id="SM00822">
    <property type="entry name" value="PKS_KR"/>
    <property type="match status" value="1"/>
</dbReference>
<evidence type="ECO:0008006" key="10">
    <source>
        <dbReference type="Google" id="ProtNLM"/>
    </source>
</evidence>
<keyword evidence="3" id="KW-0808">Transferase</keyword>
<dbReference type="GO" id="GO:0017000">
    <property type="term" value="P:antibiotic biosynthetic process"/>
    <property type="evidence" value="ECO:0007669"/>
    <property type="project" value="UniProtKB-ARBA"/>
</dbReference>
<dbReference type="PROSITE" id="PS50075">
    <property type="entry name" value="CARRIER"/>
    <property type="match status" value="1"/>
</dbReference>
<evidence type="ECO:0000313" key="9">
    <source>
        <dbReference type="Proteomes" id="UP000600026"/>
    </source>
</evidence>
<dbReference type="InterPro" id="IPR057326">
    <property type="entry name" value="KR_dom"/>
</dbReference>
<dbReference type="SUPFAM" id="SSF53901">
    <property type="entry name" value="Thiolase-like"/>
    <property type="match status" value="1"/>
</dbReference>
<organism evidence="8 9">
    <name type="scientific">Streptomyces xanthophaeus</name>
    <dbReference type="NCBI Taxonomy" id="67385"/>
    <lineage>
        <taxon>Bacteria</taxon>
        <taxon>Bacillati</taxon>
        <taxon>Actinomycetota</taxon>
        <taxon>Actinomycetes</taxon>
        <taxon>Kitasatosporales</taxon>
        <taxon>Streptomycetaceae</taxon>
        <taxon>Streptomyces</taxon>
    </lineage>
</organism>
<dbReference type="InterPro" id="IPR050091">
    <property type="entry name" value="PKS_NRPS_Biosynth_Enz"/>
</dbReference>
<dbReference type="InterPro" id="IPR032821">
    <property type="entry name" value="PKS_assoc"/>
</dbReference>
<dbReference type="Proteomes" id="UP000600026">
    <property type="component" value="Unassembled WGS sequence"/>
</dbReference>
<dbReference type="SMART" id="SM00823">
    <property type="entry name" value="PKS_PP"/>
    <property type="match status" value="1"/>
</dbReference>
<dbReference type="SUPFAM" id="SSF51735">
    <property type="entry name" value="NAD(P)-binding Rossmann-fold domains"/>
    <property type="match status" value="2"/>
</dbReference>
<comment type="caution">
    <text evidence="8">The sequence shown here is derived from an EMBL/GenBank/DDBJ whole genome shotgun (WGS) entry which is preliminary data.</text>
</comment>
<dbReference type="GO" id="GO:0004312">
    <property type="term" value="F:fatty acid synthase activity"/>
    <property type="evidence" value="ECO:0007669"/>
    <property type="project" value="TreeGrafter"/>
</dbReference>
<keyword evidence="1" id="KW-0596">Phosphopantetheine</keyword>
<dbReference type="Pfam" id="PF00109">
    <property type="entry name" value="ketoacyl-synt"/>
    <property type="match status" value="1"/>
</dbReference>
<evidence type="ECO:0000313" key="8">
    <source>
        <dbReference type="EMBL" id="GHI84207.1"/>
    </source>
</evidence>
<dbReference type="PANTHER" id="PTHR43775">
    <property type="entry name" value="FATTY ACID SYNTHASE"/>
    <property type="match status" value="1"/>
</dbReference>
<dbReference type="Pfam" id="PF00550">
    <property type="entry name" value="PP-binding"/>
    <property type="match status" value="1"/>
</dbReference>
<keyword evidence="2" id="KW-0597">Phosphoprotein</keyword>
<dbReference type="GO" id="GO:0031177">
    <property type="term" value="F:phosphopantetheine binding"/>
    <property type="evidence" value="ECO:0007669"/>
    <property type="project" value="InterPro"/>
</dbReference>
<dbReference type="GO" id="GO:0005737">
    <property type="term" value="C:cytoplasm"/>
    <property type="evidence" value="ECO:0007669"/>
    <property type="project" value="TreeGrafter"/>
</dbReference>
<proteinExistence type="predicted"/>
<dbReference type="InterPro" id="IPR016039">
    <property type="entry name" value="Thiolase-like"/>
</dbReference>
<dbReference type="PROSITE" id="PS52004">
    <property type="entry name" value="KS3_2"/>
    <property type="match status" value="1"/>
</dbReference>
<sequence>MTTPVNTGRPDIAVVGMAAVLPGAPDLDAFWSLVREGREAITHGSPRVVEDDGSGRRLVHARGVMDGVKEFDADFFGIPRREAEVLDPQHRHLLQCAWNAMEDAGYDPYRIADDVAVYSSVGPNTYYEGRDFGSRSAAERMLIQLSNGPDTLATRISYKLGLTGESVNVQSACSSAAVAVHLACEALREGRAGTALVGAASIGTADTLAYEHQEGFILSADGSTRAYDSKGSGYVEGDGVGVLVLRRLEDARRDGDHIHAVIKGSAVNNDGRVKAGFSAPSVEGQSRVIRTALEASGVPAESIGLLEGHGTGTLVGDPIEVRGLVRAYQPFTSRTGYVALGSVKANIGHLCFASGIAGLLKAILCLKHAEIPPMAVLDEINPDIELDATPFYINRELKPWQAEVRRAGVSCFGMGGTNAHFVLEQAPEPEPEPERADGDAADGPYAVLLSGRTEEALVQVRERLREFLAARPETGLAPLAYTLAAGRRPLAHRWAAVVGSVAELERALSVREPDGSRVPAGPAAQIAREWTDGASPDWAAQFEGVRPRRIPLPTYPWQGERTWIDLPAGAGTGGAPAEPEEQAPLAEWLYRPVWNRTALPRPYHRGDLQDTDGTALVIGDGRPMTESVREELAAAGLFCVLVEPGSAFETDRERRHVRMRPADAEDAARLVAWAVAEGGPVRKVVHLSSYGGHASGQQEGITLGALSMLSLVQALAGAAQTPEVWVVTENAQPAQGEAATLDLEASALLGLCRVVPQEHSGISCHCVDFSVGSRPADVVPRLLAEMSTGQDELEVVYRGADRMTSTVERVPAEPGQAAPLQTDGVYLITGGLGRIGLTIAEQFARTTRVRLALLSRSGLDPADTERSRAVETLRGLGAEVRTFAADVADEHQLEQVVKQITEEWGPVNGVVHAAGIEEGRNFSLLASTTTGQAVDALRPKVPGIAALDRATRAQPLDFCLVCSSLDTLLGGIAFGVYTAANRYLDSYAHWRRAHGAPWVSVDWDSWRFDDRGGARIGAAAARTAIRREQGGELIGPILASGEAQVVVSTVPLAERIERIRLTFARKEEAGDPAGTQRVTKDEVAALVRQITAEVAEADEVADEDELLAVGCDSLALLEVVARLEQALHVKVPLAEFWGCTTVGELVEVGWGSVPRQPEEEGDAGQEALRHLAG</sequence>
<dbReference type="InterPro" id="IPR014030">
    <property type="entry name" value="Ketoacyl_synth_N"/>
</dbReference>
<dbReference type="InterPro" id="IPR036291">
    <property type="entry name" value="NAD(P)-bd_dom_sf"/>
</dbReference>
<dbReference type="Gene3D" id="3.40.47.10">
    <property type="match status" value="1"/>
</dbReference>
<feature type="domain" description="Ketosynthase family 3 (KS3)" evidence="7">
    <location>
        <begin position="9"/>
        <end position="425"/>
    </location>
</feature>
<reference evidence="8" key="1">
    <citation type="submission" date="2020-09" db="EMBL/GenBank/DDBJ databases">
        <title>Whole genome shotgun sequence of Streptomyces xanthophaeus NBRC 12829.</title>
        <authorList>
            <person name="Komaki H."/>
            <person name="Tamura T."/>
        </authorList>
    </citation>
    <scope>NUCLEOTIDE SEQUENCE</scope>
    <source>
        <strain evidence="8">NBRC 12829</strain>
    </source>
</reference>
<evidence type="ECO:0000259" key="7">
    <source>
        <dbReference type="PROSITE" id="PS52004"/>
    </source>
</evidence>
<dbReference type="GO" id="GO:0071770">
    <property type="term" value="P:DIM/DIP cell wall layer assembly"/>
    <property type="evidence" value="ECO:0007669"/>
    <property type="project" value="TreeGrafter"/>
</dbReference>
<dbReference type="PANTHER" id="PTHR43775:SF37">
    <property type="entry name" value="SI:DKEY-61P9.11"/>
    <property type="match status" value="1"/>
</dbReference>
<dbReference type="GO" id="GO:0004315">
    <property type="term" value="F:3-oxoacyl-[acyl-carrier-protein] synthase activity"/>
    <property type="evidence" value="ECO:0007669"/>
    <property type="project" value="InterPro"/>
</dbReference>
<gene>
    <name evidence="8" type="ORF">Sxan_15710</name>
</gene>
<dbReference type="InterPro" id="IPR018201">
    <property type="entry name" value="Ketoacyl_synth_AS"/>
</dbReference>
<dbReference type="Gene3D" id="1.10.1240.100">
    <property type="match status" value="1"/>
</dbReference>
<dbReference type="Pfam" id="PF08659">
    <property type="entry name" value="KR"/>
    <property type="match status" value="1"/>
</dbReference>
<dbReference type="SMART" id="SM00825">
    <property type="entry name" value="PKS_KS"/>
    <property type="match status" value="1"/>
</dbReference>
<evidence type="ECO:0000256" key="1">
    <source>
        <dbReference type="ARBA" id="ARBA00022450"/>
    </source>
</evidence>
<dbReference type="InterPro" id="IPR036736">
    <property type="entry name" value="ACP-like_sf"/>
</dbReference>
<dbReference type="GO" id="GO:0006633">
    <property type="term" value="P:fatty acid biosynthetic process"/>
    <property type="evidence" value="ECO:0007669"/>
    <property type="project" value="InterPro"/>
</dbReference>
<keyword evidence="4" id="KW-0012">Acyltransferase</keyword>
<keyword evidence="9" id="KW-1185">Reference proteome</keyword>
<dbReference type="RefSeq" id="WP_031147078.1">
    <property type="nucleotide sequence ID" value="NZ_BNEE01000004.1"/>
</dbReference>
<dbReference type="Pfam" id="PF02801">
    <property type="entry name" value="Ketoacyl-synt_C"/>
    <property type="match status" value="1"/>
</dbReference>
<feature type="region of interest" description="Disordered" evidence="5">
    <location>
        <begin position="1153"/>
        <end position="1173"/>
    </location>
</feature>
<evidence type="ECO:0000256" key="5">
    <source>
        <dbReference type="SAM" id="MobiDB-lite"/>
    </source>
</evidence>
<evidence type="ECO:0000256" key="4">
    <source>
        <dbReference type="ARBA" id="ARBA00023315"/>
    </source>
</evidence>
<feature type="domain" description="Carrier" evidence="6">
    <location>
        <begin position="1078"/>
        <end position="1153"/>
    </location>
</feature>
<protein>
    <recommendedName>
        <fullName evidence="10">Polyketide synthase</fullName>
    </recommendedName>
</protein>
<dbReference type="CDD" id="cd08953">
    <property type="entry name" value="KR_2_SDR_x"/>
    <property type="match status" value="1"/>
</dbReference>
<dbReference type="PROSITE" id="PS00606">
    <property type="entry name" value="KS3_1"/>
    <property type="match status" value="1"/>
</dbReference>
<dbReference type="Gene3D" id="3.40.50.720">
    <property type="entry name" value="NAD(P)-binding Rossmann-like Domain"/>
    <property type="match status" value="1"/>
</dbReference>
<dbReference type="OrthoDB" id="9778690at2"/>